<name>A0ABU4C3I6_RHOGO</name>
<reference evidence="1 2" key="1">
    <citation type="submission" date="2023-10" db="EMBL/GenBank/DDBJ databases">
        <title>Development of a sustainable strategy for remediation of hydrocarbon-contaminated territories based on the waste exchange concept.</title>
        <authorList>
            <person name="Krivoruchko A."/>
        </authorList>
    </citation>
    <scope>NUCLEOTIDE SEQUENCE [LARGE SCALE GENOMIC DNA]</scope>
    <source>
        <strain evidence="1 2">IEGM 1203</strain>
    </source>
</reference>
<evidence type="ECO:0008006" key="3">
    <source>
        <dbReference type="Google" id="ProtNLM"/>
    </source>
</evidence>
<comment type="caution">
    <text evidence="1">The sequence shown here is derived from an EMBL/GenBank/DDBJ whole genome shotgun (WGS) entry which is preliminary data.</text>
</comment>
<dbReference type="Proteomes" id="UP001185927">
    <property type="component" value="Unassembled WGS sequence"/>
</dbReference>
<sequence>MNWSFNPNLVGPWDEVFPPDPTVGYLYVMAFDSGWTKVGLTTNWPKRQQSHKSTFRGLGWALSQEPWKSCVVPRDDLGLIEMRLRAEARRTSDGNAFNPRVAGVGRDRSKPAGTELFRGCSFEYLVAFADVLARTDALV</sequence>
<gene>
    <name evidence="1" type="ORF">R3Q16_31020</name>
</gene>
<dbReference type="EMBL" id="JAWLKB010000030">
    <property type="protein sequence ID" value="MDV6271063.1"/>
    <property type="molecule type" value="Genomic_DNA"/>
</dbReference>
<organism evidence="1 2">
    <name type="scientific">Rhodococcus globerulus</name>
    <dbReference type="NCBI Taxonomy" id="33008"/>
    <lineage>
        <taxon>Bacteria</taxon>
        <taxon>Bacillati</taxon>
        <taxon>Actinomycetota</taxon>
        <taxon>Actinomycetes</taxon>
        <taxon>Mycobacteriales</taxon>
        <taxon>Nocardiaceae</taxon>
        <taxon>Rhodococcus</taxon>
    </lineage>
</organism>
<accession>A0ABU4C3I6</accession>
<evidence type="ECO:0000313" key="1">
    <source>
        <dbReference type="EMBL" id="MDV6271063.1"/>
    </source>
</evidence>
<evidence type="ECO:0000313" key="2">
    <source>
        <dbReference type="Proteomes" id="UP001185927"/>
    </source>
</evidence>
<dbReference type="RefSeq" id="WP_317545526.1">
    <property type="nucleotide sequence ID" value="NZ_JAWLKB010000030.1"/>
</dbReference>
<proteinExistence type="predicted"/>
<protein>
    <recommendedName>
        <fullName evidence="3">GIY-YIG nuclease family protein</fullName>
    </recommendedName>
</protein>
<keyword evidence="2" id="KW-1185">Reference proteome</keyword>